<organism evidence="1 2">
    <name type="scientific">Paxillus involutus ATCC 200175</name>
    <dbReference type="NCBI Taxonomy" id="664439"/>
    <lineage>
        <taxon>Eukaryota</taxon>
        <taxon>Fungi</taxon>
        <taxon>Dikarya</taxon>
        <taxon>Basidiomycota</taxon>
        <taxon>Agaricomycotina</taxon>
        <taxon>Agaricomycetes</taxon>
        <taxon>Agaricomycetidae</taxon>
        <taxon>Boletales</taxon>
        <taxon>Paxilineae</taxon>
        <taxon>Paxillaceae</taxon>
        <taxon>Paxillus</taxon>
    </lineage>
</organism>
<dbReference type="Proteomes" id="UP000053647">
    <property type="component" value="Unassembled WGS sequence"/>
</dbReference>
<gene>
    <name evidence="1" type="ORF">PAXINDRAFT_15215</name>
</gene>
<protein>
    <submittedName>
        <fullName evidence="1">Uncharacterized protein</fullName>
    </submittedName>
</protein>
<accession>A0A0C9T891</accession>
<dbReference type="EMBL" id="KN819371">
    <property type="protein sequence ID" value="KIJ11885.1"/>
    <property type="molecule type" value="Genomic_DNA"/>
</dbReference>
<sequence>MLGDACELLAFMKGPPALRGSSAVSIFLPINTPETQSGYCLSEDVPANAPEIAEPAISFKWSGGHILRDGPRSPLEAQAQAERIWPPEPLKLIC</sequence>
<dbReference type="AlphaFoldDB" id="A0A0C9T891"/>
<evidence type="ECO:0000313" key="1">
    <source>
        <dbReference type="EMBL" id="KIJ11885.1"/>
    </source>
</evidence>
<reference evidence="2" key="2">
    <citation type="submission" date="2015-01" db="EMBL/GenBank/DDBJ databases">
        <title>Evolutionary Origins and Diversification of the Mycorrhizal Mutualists.</title>
        <authorList>
            <consortium name="DOE Joint Genome Institute"/>
            <consortium name="Mycorrhizal Genomics Consortium"/>
            <person name="Kohler A."/>
            <person name="Kuo A."/>
            <person name="Nagy L.G."/>
            <person name="Floudas D."/>
            <person name="Copeland A."/>
            <person name="Barry K.W."/>
            <person name="Cichocki N."/>
            <person name="Veneault-Fourrey C."/>
            <person name="LaButti K."/>
            <person name="Lindquist E.A."/>
            <person name="Lipzen A."/>
            <person name="Lundell T."/>
            <person name="Morin E."/>
            <person name="Murat C."/>
            <person name="Riley R."/>
            <person name="Ohm R."/>
            <person name="Sun H."/>
            <person name="Tunlid A."/>
            <person name="Henrissat B."/>
            <person name="Grigoriev I.V."/>
            <person name="Hibbett D.S."/>
            <person name="Martin F."/>
        </authorList>
    </citation>
    <scope>NUCLEOTIDE SEQUENCE [LARGE SCALE GENOMIC DNA]</scope>
    <source>
        <strain evidence="2">ATCC 200175</strain>
    </source>
</reference>
<keyword evidence="2" id="KW-1185">Reference proteome</keyword>
<reference evidence="1 2" key="1">
    <citation type="submission" date="2014-06" db="EMBL/GenBank/DDBJ databases">
        <authorList>
            <consortium name="DOE Joint Genome Institute"/>
            <person name="Kuo A."/>
            <person name="Kohler A."/>
            <person name="Nagy L.G."/>
            <person name="Floudas D."/>
            <person name="Copeland A."/>
            <person name="Barry K.W."/>
            <person name="Cichocki N."/>
            <person name="Veneault-Fourrey C."/>
            <person name="LaButti K."/>
            <person name="Lindquist E.A."/>
            <person name="Lipzen A."/>
            <person name="Lundell T."/>
            <person name="Morin E."/>
            <person name="Murat C."/>
            <person name="Sun H."/>
            <person name="Tunlid A."/>
            <person name="Henrissat B."/>
            <person name="Grigoriev I.V."/>
            <person name="Hibbett D.S."/>
            <person name="Martin F."/>
            <person name="Nordberg H.P."/>
            <person name="Cantor M.N."/>
            <person name="Hua S.X."/>
        </authorList>
    </citation>
    <scope>NUCLEOTIDE SEQUENCE [LARGE SCALE GENOMIC DNA]</scope>
    <source>
        <strain evidence="1 2">ATCC 200175</strain>
    </source>
</reference>
<name>A0A0C9T891_PAXIN</name>
<evidence type="ECO:0000313" key="2">
    <source>
        <dbReference type="Proteomes" id="UP000053647"/>
    </source>
</evidence>
<dbReference type="HOGENOM" id="CLU_2386818_0_0_1"/>
<proteinExistence type="predicted"/>